<dbReference type="EMBL" id="LWDF02000874">
    <property type="protein sequence ID" value="KAE8241661.1"/>
    <property type="molecule type" value="Genomic_DNA"/>
</dbReference>
<accession>A0A177T7A6</accession>
<proteinExistence type="predicted"/>
<keyword evidence="2" id="KW-1185">Reference proteome</keyword>
<name>A0A177T7A6_9BASI</name>
<sequence>MDLEQQGLANAWHFSRFDHRTRRHKPIIDAETAEQVLELANVTGFQSIDDLFLVPQLRSELPFEAFGTVGRITLASHNLDHHTGRWFRDLNGQIEQGNWPENFPGQELEVHVLAASRIFARIYTTAWVLWRNHRYAEEVPIESRTARNRAVQATFSLLSPDMKDAREALHVLLWRETAADFQNTPGHDGTVRRALAALSRSLTKAVASDEERPASFLLTLWAVWTKDSDTSLVDKWKAMAPLLYGIKLTLFGWSRLQQTDDNNRLYQESLRTSTLAALEQIHLASTYASSQELNKDDIRPRKRARRNPILEG</sequence>
<dbReference type="AlphaFoldDB" id="A0A177T7A6"/>
<reference evidence="1" key="2">
    <citation type="journal article" date="2019" name="IMA Fungus">
        <title>Genome sequencing and comparison of five Tilletia species to identify candidate genes for the detection of regulated species infecting wheat.</title>
        <authorList>
            <person name="Nguyen H.D.T."/>
            <person name="Sultana T."/>
            <person name="Kesanakurti P."/>
            <person name="Hambleton S."/>
        </authorList>
    </citation>
    <scope>NUCLEOTIDE SEQUENCE</scope>
    <source>
        <strain evidence="1">DAOMC 236416</strain>
    </source>
</reference>
<evidence type="ECO:0000313" key="2">
    <source>
        <dbReference type="Proteomes" id="UP000077521"/>
    </source>
</evidence>
<protein>
    <submittedName>
        <fullName evidence="1">Uncharacterized protein</fullName>
    </submittedName>
</protein>
<evidence type="ECO:0000313" key="1">
    <source>
        <dbReference type="EMBL" id="KAE8241661.1"/>
    </source>
</evidence>
<comment type="caution">
    <text evidence="1">The sequence shown here is derived from an EMBL/GenBank/DDBJ whole genome shotgun (WGS) entry which is preliminary data.</text>
</comment>
<reference evidence="1" key="1">
    <citation type="submission" date="2016-04" db="EMBL/GenBank/DDBJ databases">
        <authorList>
            <person name="Nguyen H.D."/>
            <person name="Samba Siva P."/>
            <person name="Cullis J."/>
            <person name="Levesque C.A."/>
            <person name="Hambleton S."/>
        </authorList>
    </citation>
    <scope>NUCLEOTIDE SEQUENCE</scope>
    <source>
        <strain evidence="1">DAOMC 236416</strain>
    </source>
</reference>
<gene>
    <name evidence="1" type="ORF">A4X13_0g7319</name>
</gene>
<organism evidence="1 2">
    <name type="scientific">Tilletia indica</name>
    <dbReference type="NCBI Taxonomy" id="43049"/>
    <lineage>
        <taxon>Eukaryota</taxon>
        <taxon>Fungi</taxon>
        <taxon>Dikarya</taxon>
        <taxon>Basidiomycota</taxon>
        <taxon>Ustilaginomycotina</taxon>
        <taxon>Exobasidiomycetes</taxon>
        <taxon>Tilletiales</taxon>
        <taxon>Tilletiaceae</taxon>
        <taxon>Tilletia</taxon>
    </lineage>
</organism>
<dbReference type="Proteomes" id="UP000077521">
    <property type="component" value="Unassembled WGS sequence"/>
</dbReference>